<reference evidence="2" key="1">
    <citation type="journal article" date="2010" name="Mol. Biosyst.">
        <title>Complete genome sequence and comparative analysis of Shewanella violacea, a psychrophilic and piezophilic bacterium from deep sea floor sediments.</title>
        <authorList>
            <person name="Aono E."/>
            <person name="Baba T."/>
            <person name="Ara T."/>
            <person name="Nishi T."/>
            <person name="Nakamichi T."/>
            <person name="Inamoto E."/>
            <person name="Toyonaga H."/>
            <person name="Hasegawa M."/>
            <person name="Takai Y."/>
            <person name="Okumura Y."/>
            <person name="Baba M."/>
            <person name="Tomita M."/>
            <person name="Kato C."/>
            <person name="Oshima T."/>
            <person name="Nakasone K."/>
            <person name="Mori H."/>
        </authorList>
    </citation>
    <scope>NUCLEOTIDE SEQUENCE [LARGE SCALE GENOMIC DNA]</scope>
    <source>
        <strain evidence="2">JCM 10179 / CIP 106290 / LMG 19151 / DSS12</strain>
    </source>
</reference>
<dbReference type="KEGG" id="svo:SVI_1685"/>
<keyword evidence="2" id="KW-1185">Reference proteome</keyword>
<dbReference type="STRING" id="637905.SVI_1685"/>
<dbReference type="AlphaFoldDB" id="D4ZJ07"/>
<gene>
    <name evidence="1" type="ordered locus">SVI_1685</name>
</gene>
<protein>
    <submittedName>
        <fullName evidence="1">Uncharacterized protein</fullName>
    </submittedName>
</protein>
<organism evidence="1 2">
    <name type="scientific">Shewanella violacea (strain JCM 10179 / CIP 106290 / LMG 19151 / DSS12)</name>
    <dbReference type="NCBI Taxonomy" id="637905"/>
    <lineage>
        <taxon>Bacteria</taxon>
        <taxon>Pseudomonadati</taxon>
        <taxon>Pseudomonadota</taxon>
        <taxon>Gammaproteobacteria</taxon>
        <taxon>Alteromonadales</taxon>
        <taxon>Shewanellaceae</taxon>
        <taxon>Shewanella</taxon>
    </lineage>
</organism>
<dbReference type="EMBL" id="AP011177">
    <property type="protein sequence ID" value="BAJ01656.1"/>
    <property type="molecule type" value="Genomic_DNA"/>
</dbReference>
<evidence type="ECO:0000313" key="1">
    <source>
        <dbReference type="EMBL" id="BAJ01656.1"/>
    </source>
</evidence>
<evidence type="ECO:0000313" key="2">
    <source>
        <dbReference type="Proteomes" id="UP000002350"/>
    </source>
</evidence>
<proteinExistence type="predicted"/>
<dbReference type="HOGENOM" id="CLU_2481576_0_0_6"/>
<sequence>MSWLYGCLGYISNRGIIMDVLVILVNARDTSQPAKAGDPVTNIDVRTPAGSILCFPHGMHPLHCIHSSVAITQGVKYIIRSDVLFEV</sequence>
<name>D4ZJ07_SHEVD</name>
<dbReference type="Proteomes" id="UP000002350">
    <property type="component" value="Chromosome"/>
</dbReference>
<accession>D4ZJ07</accession>